<dbReference type="Proteomes" id="UP000006056">
    <property type="component" value="Chromosome"/>
</dbReference>
<name>I3ZJ88_TERRK</name>
<dbReference type="KEGG" id="trs:Terro_3074"/>
<feature type="signal peptide" evidence="1">
    <location>
        <begin position="1"/>
        <end position="24"/>
    </location>
</feature>
<keyword evidence="1" id="KW-0732">Signal</keyword>
<dbReference type="OrthoDB" id="122425at2"/>
<reference evidence="2 3" key="1">
    <citation type="submission" date="2012-06" db="EMBL/GenBank/DDBJ databases">
        <title>Complete genome of Terriglobus roseus DSM 18391.</title>
        <authorList>
            <consortium name="US DOE Joint Genome Institute (JGI-PGF)"/>
            <person name="Lucas S."/>
            <person name="Copeland A."/>
            <person name="Lapidus A."/>
            <person name="Glavina del Rio T."/>
            <person name="Dalin E."/>
            <person name="Tice H."/>
            <person name="Bruce D."/>
            <person name="Goodwin L."/>
            <person name="Pitluck S."/>
            <person name="Peters L."/>
            <person name="Mikhailova N."/>
            <person name="Munk A.C.C."/>
            <person name="Kyrpides N."/>
            <person name="Mavromatis K."/>
            <person name="Ivanova N."/>
            <person name="Brettin T."/>
            <person name="Detter J.C."/>
            <person name="Han C."/>
            <person name="Larimer F."/>
            <person name="Land M."/>
            <person name="Hauser L."/>
            <person name="Markowitz V."/>
            <person name="Cheng J.-F."/>
            <person name="Hugenholtz P."/>
            <person name="Woyke T."/>
            <person name="Wu D."/>
            <person name="Brambilla E."/>
            <person name="Klenk H.-P."/>
            <person name="Eisen J.A."/>
        </authorList>
    </citation>
    <scope>NUCLEOTIDE SEQUENCE [LARGE SCALE GENOMIC DNA]</scope>
    <source>
        <strain evidence="3">DSM 18391 / NRRL B-41598 / KBS 63</strain>
    </source>
</reference>
<feature type="chain" id="PRO_5003684033" evidence="1">
    <location>
        <begin position="25"/>
        <end position="118"/>
    </location>
</feature>
<proteinExistence type="predicted"/>
<dbReference type="AlphaFoldDB" id="I3ZJ88"/>
<dbReference type="HOGENOM" id="CLU_2072025_0_0_0"/>
<keyword evidence="3" id="KW-1185">Reference proteome</keyword>
<organism evidence="2 3">
    <name type="scientific">Terriglobus roseus (strain DSM 18391 / NRRL B-41598 / KBS 63)</name>
    <dbReference type="NCBI Taxonomy" id="926566"/>
    <lineage>
        <taxon>Bacteria</taxon>
        <taxon>Pseudomonadati</taxon>
        <taxon>Acidobacteriota</taxon>
        <taxon>Terriglobia</taxon>
        <taxon>Terriglobales</taxon>
        <taxon>Acidobacteriaceae</taxon>
        <taxon>Terriglobus</taxon>
    </lineage>
</organism>
<evidence type="ECO:0000313" key="3">
    <source>
        <dbReference type="Proteomes" id="UP000006056"/>
    </source>
</evidence>
<gene>
    <name evidence="2" type="ordered locus">Terro_3074</name>
</gene>
<dbReference type="STRING" id="926566.Terro_3074"/>
<accession>I3ZJ88</accession>
<dbReference type="EMBL" id="CP003379">
    <property type="protein sequence ID" value="AFL89306.1"/>
    <property type="molecule type" value="Genomic_DNA"/>
</dbReference>
<evidence type="ECO:0000256" key="1">
    <source>
        <dbReference type="SAM" id="SignalP"/>
    </source>
</evidence>
<evidence type="ECO:0000313" key="2">
    <source>
        <dbReference type="EMBL" id="AFL89306.1"/>
    </source>
</evidence>
<sequence length="118" mass="12855">MRRCSSIVAVFIMLVMMMPVLACASAPTMTRMEQDCCQQMHGKCGEMAKQGCCQIDVRNDASQLPAHVVAAPVLPLVAIAFLYPLLFELPASVGHPWRLPNQHSPPGLLIASTIVLRI</sequence>
<protein>
    <submittedName>
        <fullName evidence="2">Uncharacterized protein</fullName>
    </submittedName>
</protein>